<keyword evidence="3" id="KW-0328">Glycosyltransferase</keyword>
<evidence type="ECO:0000256" key="2">
    <source>
        <dbReference type="ARBA" id="ARBA00012536"/>
    </source>
</evidence>
<protein>
    <recommendedName>
        <fullName evidence="2">sucrose-phosphate synthase</fullName>
        <ecNumber evidence="2">2.4.1.14</ecNumber>
    </recommendedName>
</protein>
<dbReference type="Pfam" id="PF13579">
    <property type="entry name" value="Glyco_trans_4_4"/>
    <property type="match status" value="1"/>
</dbReference>
<keyword evidence="4" id="KW-0808">Transferase</keyword>
<reference evidence="8 9" key="1">
    <citation type="journal article" date="2014" name="Genome Biol. Evol.">
        <title>Acetic acid bacteria genomes reveal functional traits for adaptation to life in insect guts.</title>
        <authorList>
            <person name="Chouaia B."/>
            <person name="Gaiarsa S."/>
            <person name="Crotti E."/>
            <person name="Comandatore F."/>
            <person name="Degli Esposti M."/>
            <person name="Ricci I."/>
            <person name="Alma A."/>
            <person name="Favia G."/>
            <person name="Bandi C."/>
            <person name="Daffonchio D."/>
        </authorList>
    </citation>
    <scope>NUCLEOTIDE SEQUENCE [LARGE SCALE GENOMIC DNA]</scope>
    <source>
        <strain evidence="8 9">SF2.1</strain>
    </source>
</reference>
<evidence type="ECO:0000313" key="8">
    <source>
        <dbReference type="EMBL" id="CDG41128.1"/>
    </source>
</evidence>
<evidence type="ECO:0000259" key="7">
    <source>
        <dbReference type="Pfam" id="PF13579"/>
    </source>
</evidence>
<dbReference type="SUPFAM" id="SSF53756">
    <property type="entry name" value="UDP-Glycosyltransferase/glycogen phosphorylase"/>
    <property type="match status" value="1"/>
</dbReference>
<comment type="caution">
    <text evidence="8">The sequence shown here is derived from an EMBL/GenBank/DDBJ whole genome shotgun (WGS) entry which is preliminary data.</text>
</comment>
<dbReference type="GO" id="GO:0046524">
    <property type="term" value="F:sucrose-phosphate synthase activity"/>
    <property type="evidence" value="ECO:0007669"/>
    <property type="project" value="UniProtKB-EC"/>
</dbReference>
<sequence>MHILHIALGGCLRAPPVTYGITPDTGGHIAYVLEAASAQAARPDIDHITIITRRFRNEMLGLIHDQEIECVSDKITIQRIGAPASPYREKDAALADLPDLTEALLRHASRPDQRYDAIHVHFADAAQLGLALAQKLNIPVVYTPHALGIDKLQAGGRNCPALHARIAMERSAIAQADGIIVSTRDEASHQIPRYGVALNRSRLRLITPGVPTLDPAPAAQGRAFIARHLAHPDRPVILAIARAVEKKNLVLLAQAYASDPGLRERVNLVILAGQHAGVQPGTEEAGVIAQLHHIRHAAGLEAQFALPAAHEAHDVASLYRFAAHTRGIFVNPARHEPFGLTLLEAASVGLPVLATNRGGPVDIIARLGHGLLFSPDSSDSLTDRLNHLLSSPELWAKLSGAATRHQALLGWENYAAESVAFYRKLGRKRQRVARPAPSRVAATVLPSGSIAPSVLPLPAFSQLIDSATQPQLSGYSA</sequence>
<dbReference type="PANTHER" id="PTHR46039:SF5">
    <property type="entry name" value="SUCROSE-PHOSPHATE SYNTHASE 3-RELATED"/>
    <property type="match status" value="1"/>
</dbReference>
<dbReference type="InterPro" id="IPR028098">
    <property type="entry name" value="Glyco_trans_4-like_N"/>
</dbReference>
<dbReference type="AlphaFoldDB" id="A0A060QK33"/>
<evidence type="ECO:0000256" key="3">
    <source>
        <dbReference type="ARBA" id="ARBA00022676"/>
    </source>
</evidence>
<dbReference type="Pfam" id="PF00534">
    <property type="entry name" value="Glycos_transf_1"/>
    <property type="match status" value="1"/>
</dbReference>
<dbReference type="eggNOG" id="COG0438">
    <property type="taxonomic scope" value="Bacteria"/>
</dbReference>
<dbReference type="Gene3D" id="3.40.50.2000">
    <property type="entry name" value="Glycogen Phosphorylase B"/>
    <property type="match status" value="3"/>
</dbReference>
<dbReference type="EC" id="2.4.1.14" evidence="2"/>
<dbReference type="Proteomes" id="UP000027583">
    <property type="component" value="Unassembled WGS sequence"/>
</dbReference>
<organism evidence="8 9">
    <name type="scientific">Asaia bogorensis</name>
    <dbReference type="NCBI Taxonomy" id="91915"/>
    <lineage>
        <taxon>Bacteria</taxon>
        <taxon>Pseudomonadati</taxon>
        <taxon>Pseudomonadota</taxon>
        <taxon>Alphaproteobacteria</taxon>
        <taxon>Acetobacterales</taxon>
        <taxon>Acetobacteraceae</taxon>
        <taxon>Asaia</taxon>
    </lineage>
</organism>
<dbReference type="RefSeq" id="WP_023979967.1">
    <property type="nucleotide sequence ID" value="NZ_CBLX010000027.1"/>
</dbReference>
<proteinExistence type="inferred from homology"/>
<feature type="domain" description="Glycosyltransferase subfamily 4-like N-terminal" evidence="7">
    <location>
        <begin position="26"/>
        <end position="204"/>
    </location>
</feature>
<evidence type="ECO:0000259" key="6">
    <source>
        <dbReference type="Pfam" id="PF00534"/>
    </source>
</evidence>
<comment type="catalytic activity">
    <reaction evidence="5">
        <text>beta-D-fructose 6-phosphate + UDP-alpha-D-glucose = sucrose 6(F)-phosphate + UDP + H(+)</text>
        <dbReference type="Rhea" id="RHEA:22172"/>
        <dbReference type="ChEBI" id="CHEBI:15378"/>
        <dbReference type="ChEBI" id="CHEBI:57634"/>
        <dbReference type="ChEBI" id="CHEBI:57723"/>
        <dbReference type="ChEBI" id="CHEBI:58223"/>
        <dbReference type="ChEBI" id="CHEBI:58885"/>
        <dbReference type="EC" id="2.4.1.14"/>
    </reaction>
</comment>
<name>A0A060QK33_9PROT</name>
<evidence type="ECO:0000256" key="4">
    <source>
        <dbReference type="ARBA" id="ARBA00022679"/>
    </source>
</evidence>
<evidence type="ECO:0000313" key="9">
    <source>
        <dbReference type="Proteomes" id="UP000027583"/>
    </source>
</evidence>
<evidence type="ECO:0000256" key="5">
    <source>
        <dbReference type="ARBA" id="ARBA00047471"/>
    </source>
</evidence>
<dbReference type="InterPro" id="IPR044161">
    <property type="entry name" value="SPS"/>
</dbReference>
<comment type="similarity">
    <text evidence="1">Belongs to the glycosyltransferase 1 family.</text>
</comment>
<gene>
    <name evidence="8" type="ORF">ASAP_3083</name>
</gene>
<evidence type="ECO:0000256" key="1">
    <source>
        <dbReference type="ARBA" id="ARBA00006530"/>
    </source>
</evidence>
<accession>A0A060QK33</accession>
<reference evidence="8 9" key="2">
    <citation type="journal article" date="2014" name="PLoS ONE">
        <title>Evolution of mitochondria reconstructed from the energy metabolism of living bacteria.</title>
        <authorList>
            <person name="Degli Esposti M."/>
            <person name="Chouaia B."/>
            <person name="Comandatore F."/>
            <person name="Crotti E."/>
            <person name="Sassera D."/>
            <person name="Lievens P.M."/>
            <person name="Daffonchio D."/>
            <person name="Bandi C."/>
        </authorList>
    </citation>
    <scope>NUCLEOTIDE SEQUENCE [LARGE SCALE GENOMIC DNA]</scope>
    <source>
        <strain evidence="8 9">SF2.1</strain>
    </source>
</reference>
<feature type="domain" description="Glycosyl transferase family 1" evidence="6">
    <location>
        <begin position="227"/>
        <end position="403"/>
    </location>
</feature>
<dbReference type="InterPro" id="IPR001296">
    <property type="entry name" value="Glyco_trans_1"/>
</dbReference>
<dbReference type="PANTHER" id="PTHR46039">
    <property type="entry name" value="SUCROSE-PHOSPHATE SYNTHASE 3-RELATED"/>
    <property type="match status" value="1"/>
</dbReference>
<dbReference type="EMBL" id="CBLX010000027">
    <property type="protein sequence ID" value="CDG41128.1"/>
    <property type="molecule type" value="Genomic_DNA"/>
</dbReference>